<gene>
    <name evidence="6" type="ORF">ACFFLE_00200</name>
</gene>
<dbReference type="EMBL" id="JBHMAH010000001">
    <property type="protein sequence ID" value="MFB9859533.1"/>
    <property type="molecule type" value="Genomic_DNA"/>
</dbReference>
<dbReference type="Pfam" id="PF00005">
    <property type="entry name" value="ABC_tran"/>
    <property type="match status" value="1"/>
</dbReference>
<evidence type="ECO:0000256" key="3">
    <source>
        <dbReference type="ARBA" id="ARBA00022741"/>
    </source>
</evidence>
<dbReference type="Proteomes" id="UP001589740">
    <property type="component" value="Unassembled WGS sequence"/>
</dbReference>
<evidence type="ECO:0000259" key="5">
    <source>
        <dbReference type="Pfam" id="PF00005"/>
    </source>
</evidence>
<dbReference type="InterPro" id="IPR050763">
    <property type="entry name" value="ABC_transporter_ATP-binding"/>
</dbReference>
<dbReference type="Gene3D" id="3.40.50.300">
    <property type="entry name" value="P-loop containing nucleotide triphosphate hydrolases"/>
    <property type="match status" value="1"/>
</dbReference>
<keyword evidence="4 6" id="KW-0067">ATP-binding</keyword>
<dbReference type="GO" id="GO:0005524">
    <property type="term" value="F:ATP binding"/>
    <property type="evidence" value="ECO:0007669"/>
    <property type="project" value="UniProtKB-KW"/>
</dbReference>
<dbReference type="InterPro" id="IPR027417">
    <property type="entry name" value="P-loop_NTPase"/>
</dbReference>
<keyword evidence="3" id="KW-0547">Nucleotide-binding</keyword>
<dbReference type="SUPFAM" id="SSF52540">
    <property type="entry name" value="P-loop containing nucleoside triphosphate hydrolases"/>
    <property type="match status" value="1"/>
</dbReference>
<dbReference type="InterPro" id="IPR003439">
    <property type="entry name" value="ABC_transporter-like_ATP-bd"/>
</dbReference>
<name>A0ABV5Z0E3_9STAP</name>
<proteinExistence type="inferred from homology"/>
<keyword evidence="7" id="KW-1185">Reference proteome</keyword>
<evidence type="ECO:0000256" key="4">
    <source>
        <dbReference type="ARBA" id="ARBA00022840"/>
    </source>
</evidence>
<reference evidence="6 7" key="1">
    <citation type="submission" date="2024-09" db="EMBL/GenBank/DDBJ databases">
        <authorList>
            <person name="Sun Q."/>
            <person name="Mori K."/>
        </authorList>
    </citation>
    <scope>NUCLEOTIDE SEQUENCE [LARGE SCALE GENOMIC DNA]</scope>
    <source>
        <strain evidence="6 7">JCM 12822</strain>
    </source>
</reference>
<accession>A0ABV5Z0E3</accession>
<sequence length="67" mass="7409">MVDSITLSVESGTIHGLLGFNGAGKTTFMKLLSVIYRPDDGCRRNYNFNESGIQYSGNRMISCVCRI</sequence>
<evidence type="ECO:0000256" key="2">
    <source>
        <dbReference type="ARBA" id="ARBA00022448"/>
    </source>
</evidence>
<feature type="domain" description="ABC transporter" evidence="5">
    <location>
        <begin position="3"/>
        <end position="41"/>
    </location>
</feature>
<evidence type="ECO:0000256" key="1">
    <source>
        <dbReference type="ARBA" id="ARBA00005417"/>
    </source>
</evidence>
<protein>
    <submittedName>
        <fullName evidence="6">ATP-binding cassette domain-containing protein</fullName>
    </submittedName>
</protein>
<evidence type="ECO:0000313" key="6">
    <source>
        <dbReference type="EMBL" id="MFB9859533.1"/>
    </source>
</evidence>
<evidence type="ECO:0000313" key="7">
    <source>
        <dbReference type="Proteomes" id="UP001589740"/>
    </source>
</evidence>
<dbReference type="PANTHER" id="PTHR42711">
    <property type="entry name" value="ABC TRANSPORTER ATP-BINDING PROTEIN"/>
    <property type="match status" value="1"/>
</dbReference>
<dbReference type="RefSeq" id="WP_380569117.1">
    <property type="nucleotide sequence ID" value="NZ_JBHMAH010000001.1"/>
</dbReference>
<dbReference type="PANTHER" id="PTHR42711:SF5">
    <property type="entry name" value="ABC TRANSPORTER ATP-BINDING PROTEIN NATA"/>
    <property type="match status" value="1"/>
</dbReference>
<comment type="caution">
    <text evidence="6">The sequence shown here is derived from an EMBL/GenBank/DDBJ whole genome shotgun (WGS) entry which is preliminary data.</text>
</comment>
<keyword evidence="2" id="KW-0813">Transport</keyword>
<comment type="similarity">
    <text evidence="1">Belongs to the ABC transporter superfamily.</text>
</comment>
<organism evidence="6 7">
    <name type="scientific">Salinicoccus siamensis</name>
    <dbReference type="NCBI Taxonomy" id="381830"/>
    <lineage>
        <taxon>Bacteria</taxon>
        <taxon>Bacillati</taxon>
        <taxon>Bacillota</taxon>
        <taxon>Bacilli</taxon>
        <taxon>Bacillales</taxon>
        <taxon>Staphylococcaceae</taxon>
        <taxon>Salinicoccus</taxon>
    </lineage>
</organism>